<dbReference type="InterPro" id="IPR058245">
    <property type="entry name" value="NreC/VraR/RcsB-like_REC"/>
</dbReference>
<dbReference type="InterPro" id="IPR001789">
    <property type="entry name" value="Sig_transdc_resp-reg_receiver"/>
</dbReference>
<dbReference type="PANTHER" id="PTHR43214">
    <property type="entry name" value="TWO-COMPONENT RESPONSE REGULATOR"/>
    <property type="match status" value="1"/>
</dbReference>
<dbReference type="Pfam" id="PF00196">
    <property type="entry name" value="GerE"/>
    <property type="match status" value="1"/>
</dbReference>
<dbReference type="Pfam" id="PF00072">
    <property type="entry name" value="Response_reg"/>
    <property type="match status" value="1"/>
</dbReference>
<comment type="caution">
    <text evidence="8">The sequence shown here is derived from an EMBL/GenBank/DDBJ whole genome shotgun (WGS) entry which is preliminary data.</text>
</comment>
<dbReference type="SMART" id="SM00448">
    <property type="entry name" value="REC"/>
    <property type="match status" value="1"/>
</dbReference>
<evidence type="ECO:0000256" key="4">
    <source>
        <dbReference type="ARBA" id="ARBA00023163"/>
    </source>
</evidence>
<dbReference type="GO" id="GO:0003677">
    <property type="term" value="F:DNA binding"/>
    <property type="evidence" value="ECO:0007669"/>
    <property type="project" value="UniProtKB-KW"/>
</dbReference>
<dbReference type="InterPro" id="IPR000792">
    <property type="entry name" value="Tscrpt_reg_LuxR_C"/>
</dbReference>
<dbReference type="GO" id="GO:0000160">
    <property type="term" value="P:phosphorelay signal transduction system"/>
    <property type="evidence" value="ECO:0007669"/>
    <property type="project" value="InterPro"/>
</dbReference>
<dbReference type="OrthoDB" id="154278at2"/>
<dbReference type="Gene3D" id="3.40.50.2300">
    <property type="match status" value="1"/>
</dbReference>
<accession>A0A5M3WFI3</accession>
<evidence type="ECO:0000259" key="7">
    <source>
        <dbReference type="PROSITE" id="PS50110"/>
    </source>
</evidence>
<reference evidence="8 9" key="1">
    <citation type="submission" date="2019-10" db="EMBL/GenBank/DDBJ databases">
        <title>Whole genome shotgun sequence of Acrocarpospora corrugata NBRC 13972.</title>
        <authorList>
            <person name="Ichikawa N."/>
            <person name="Kimura A."/>
            <person name="Kitahashi Y."/>
            <person name="Komaki H."/>
            <person name="Oguchi A."/>
        </authorList>
    </citation>
    <scope>NUCLEOTIDE SEQUENCE [LARGE SCALE GENOMIC DNA]</scope>
    <source>
        <strain evidence="8 9">NBRC 13972</strain>
    </source>
</reference>
<dbReference type="SMART" id="SM00421">
    <property type="entry name" value="HTH_LUXR"/>
    <property type="match status" value="1"/>
</dbReference>
<dbReference type="CDD" id="cd17535">
    <property type="entry name" value="REC_NarL-like"/>
    <property type="match status" value="1"/>
</dbReference>
<dbReference type="PROSITE" id="PS50110">
    <property type="entry name" value="RESPONSE_REGULATORY"/>
    <property type="match status" value="1"/>
</dbReference>
<organism evidence="8 9">
    <name type="scientific">Acrocarpospora corrugata</name>
    <dbReference type="NCBI Taxonomy" id="35763"/>
    <lineage>
        <taxon>Bacteria</taxon>
        <taxon>Bacillati</taxon>
        <taxon>Actinomycetota</taxon>
        <taxon>Actinomycetes</taxon>
        <taxon>Streptosporangiales</taxon>
        <taxon>Streptosporangiaceae</taxon>
        <taxon>Acrocarpospora</taxon>
    </lineage>
</organism>
<keyword evidence="1 5" id="KW-0597">Phosphoprotein</keyword>
<feature type="modified residue" description="4-aspartylphosphate" evidence="5">
    <location>
        <position position="54"/>
    </location>
</feature>
<dbReference type="RefSeq" id="WP_155341858.1">
    <property type="nucleotide sequence ID" value="NZ_BAAABN010000097.1"/>
</dbReference>
<dbReference type="SUPFAM" id="SSF52172">
    <property type="entry name" value="CheY-like"/>
    <property type="match status" value="1"/>
</dbReference>
<proteinExistence type="predicted"/>
<evidence type="ECO:0000256" key="2">
    <source>
        <dbReference type="ARBA" id="ARBA00023015"/>
    </source>
</evidence>
<keyword evidence="9" id="KW-1185">Reference proteome</keyword>
<dbReference type="AlphaFoldDB" id="A0A5M3WFI3"/>
<keyword evidence="4" id="KW-0804">Transcription</keyword>
<feature type="domain" description="HTH luxR-type" evidence="6">
    <location>
        <begin position="146"/>
        <end position="211"/>
    </location>
</feature>
<dbReference type="SUPFAM" id="SSF46894">
    <property type="entry name" value="C-terminal effector domain of the bipartite response regulators"/>
    <property type="match status" value="1"/>
</dbReference>
<gene>
    <name evidence="8" type="ORF">Acor_79720</name>
</gene>
<dbReference type="EMBL" id="BLAD01000118">
    <property type="protein sequence ID" value="GES05903.1"/>
    <property type="molecule type" value="Genomic_DNA"/>
</dbReference>
<dbReference type="Proteomes" id="UP000334990">
    <property type="component" value="Unassembled WGS sequence"/>
</dbReference>
<dbReference type="InterPro" id="IPR011006">
    <property type="entry name" value="CheY-like_superfamily"/>
</dbReference>
<dbReference type="GO" id="GO:0006355">
    <property type="term" value="P:regulation of DNA-templated transcription"/>
    <property type="evidence" value="ECO:0007669"/>
    <property type="project" value="InterPro"/>
</dbReference>
<name>A0A5M3WFI3_9ACTN</name>
<evidence type="ECO:0000256" key="1">
    <source>
        <dbReference type="ARBA" id="ARBA00022553"/>
    </source>
</evidence>
<dbReference type="PROSITE" id="PS00622">
    <property type="entry name" value="HTH_LUXR_1"/>
    <property type="match status" value="1"/>
</dbReference>
<dbReference type="InterPro" id="IPR016032">
    <property type="entry name" value="Sig_transdc_resp-reg_C-effctor"/>
</dbReference>
<sequence>MIRVLIADDEALVRSGLRLILESSGGISVIAEARDGAEAVGSAIRLRPDIVLMDVRMPGTDGLAAAAQLTALPDPPRIIMLTTFDADEYIHQALRLGAVGFLLKDIPPRDLIAAIHTVADDNAILSPAVTKKLLTSFTTRPPSTAARRRLARLTPRETDVIRSLAQGQSNAEIARRLSLTEPTVKAHVSHILDKLALTNRVQAALLVHDANLRWPPSNWHIPPN</sequence>
<dbReference type="PANTHER" id="PTHR43214:SF24">
    <property type="entry name" value="TRANSCRIPTIONAL REGULATORY PROTEIN NARL-RELATED"/>
    <property type="match status" value="1"/>
</dbReference>
<keyword evidence="3 8" id="KW-0238">DNA-binding</keyword>
<evidence type="ECO:0000313" key="8">
    <source>
        <dbReference type="EMBL" id="GES05903.1"/>
    </source>
</evidence>
<keyword evidence="2" id="KW-0805">Transcription regulation</keyword>
<dbReference type="PRINTS" id="PR00038">
    <property type="entry name" value="HTHLUXR"/>
</dbReference>
<evidence type="ECO:0000259" key="6">
    <source>
        <dbReference type="PROSITE" id="PS50043"/>
    </source>
</evidence>
<evidence type="ECO:0000313" key="9">
    <source>
        <dbReference type="Proteomes" id="UP000334990"/>
    </source>
</evidence>
<dbReference type="InterPro" id="IPR039420">
    <property type="entry name" value="WalR-like"/>
</dbReference>
<feature type="domain" description="Response regulatory" evidence="7">
    <location>
        <begin position="3"/>
        <end position="119"/>
    </location>
</feature>
<dbReference type="PROSITE" id="PS50043">
    <property type="entry name" value="HTH_LUXR_2"/>
    <property type="match status" value="1"/>
</dbReference>
<evidence type="ECO:0000256" key="5">
    <source>
        <dbReference type="PROSITE-ProRule" id="PRU00169"/>
    </source>
</evidence>
<dbReference type="CDD" id="cd06170">
    <property type="entry name" value="LuxR_C_like"/>
    <property type="match status" value="1"/>
</dbReference>
<evidence type="ECO:0000256" key="3">
    <source>
        <dbReference type="ARBA" id="ARBA00023125"/>
    </source>
</evidence>
<protein>
    <submittedName>
        <fullName evidence="8">DNA-binding response regulator</fullName>
    </submittedName>
</protein>